<feature type="signal peptide" evidence="4">
    <location>
        <begin position="1"/>
        <end position="28"/>
    </location>
</feature>
<keyword evidence="1" id="KW-0805">Transcription regulation</keyword>
<dbReference type="Pfam" id="PF09339">
    <property type="entry name" value="HTH_IclR"/>
    <property type="match status" value="1"/>
</dbReference>
<gene>
    <name evidence="7" type="ORF">BJY18_003387</name>
</gene>
<keyword evidence="8" id="KW-1185">Reference proteome</keyword>
<evidence type="ECO:0000256" key="4">
    <source>
        <dbReference type="SAM" id="SignalP"/>
    </source>
</evidence>
<dbReference type="GO" id="GO:0045892">
    <property type="term" value="P:negative regulation of DNA-templated transcription"/>
    <property type="evidence" value="ECO:0007669"/>
    <property type="project" value="TreeGrafter"/>
</dbReference>
<organism evidence="7 8">
    <name type="scientific">Amycolatopsis jiangsuensis</name>
    <dbReference type="NCBI Taxonomy" id="1181879"/>
    <lineage>
        <taxon>Bacteria</taxon>
        <taxon>Bacillati</taxon>
        <taxon>Actinomycetota</taxon>
        <taxon>Actinomycetes</taxon>
        <taxon>Pseudonocardiales</taxon>
        <taxon>Pseudonocardiaceae</taxon>
        <taxon>Amycolatopsis</taxon>
    </lineage>
</organism>
<evidence type="ECO:0000259" key="6">
    <source>
        <dbReference type="PROSITE" id="PS51078"/>
    </source>
</evidence>
<protein>
    <submittedName>
        <fullName evidence="7">DNA-binding IclR family transcriptional regulator</fullName>
    </submittedName>
</protein>
<dbReference type="PANTHER" id="PTHR30136">
    <property type="entry name" value="HELIX-TURN-HELIX TRANSCRIPTIONAL REGULATOR, ICLR FAMILY"/>
    <property type="match status" value="1"/>
</dbReference>
<dbReference type="InterPro" id="IPR014757">
    <property type="entry name" value="Tscrpt_reg_IclR_C"/>
</dbReference>
<dbReference type="SMART" id="SM00346">
    <property type="entry name" value="HTH_ICLR"/>
    <property type="match status" value="1"/>
</dbReference>
<dbReference type="PROSITE" id="PS51078">
    <property type="entry name" value="ICLR_ED"/>
    <property type="match status" value="1"/>
</dbReference>
<dbReference type="Gene3D" id="1.10.10.10">
    <property type="entry name" value="Winged helix-like DNA-binding domain superfamily/Winged helix DNA-binding domain"/>
    <property type="match status" value="1"/>
</dbReference>
<comment type="caution">
    <text evidence="7">The sequence shown here is derived from an EMBL/GenBank/DDBJ whole genome shotgun (WGS) entry which is preliminary data.</text>
</comment>
<dbReference type="PROSITE" id="PS51077">
    <property type="entry name" value="HTH_ICLR"/>
    <property type="match status" value="1"/>
</dbReference>
<dbReference type="InterPro" id="IPR005471">
    <property type="entry name" value="Tscrpt_reg_IclR_N"/>
</dbReference>
<evidence type="ECO:0000313" key="7">
    <source>
        <dbReference type="EMBL" id="MBB4685902.1"/>
    </source>
</evidence>
<dbReference type="Gene3D" id="3.30.450.40">
    <property type="match status" value="1"/>
</dbReference>
<evidence type="ECO:0000256" key="2">
    <source>
        <dbReference type="ARBA" id="ARBA00023125"/>
    </source>
</evidence>
<evidence type="ECO:0000256" key="1">
    <source>
        <dbReference type="ARBA" id="ARBA00023015"/>
    </source>
</evidence>
<name>A0A840IXG4_9PSEU</name>
<dbReference type="InterPro" id="IPR036388">
    <property type="entry name" value="WH-like_DNA-bd_sf"/>
</dbReference>
<dbReference type="InterPro" id="IPR050707">
    <property type="entry name" value="HTH_MetabolicPath_Reg"/>
</dbReference>
<keyword evidence="2 7" id="KW-0238">DNA-binding</keyword>
<accession>A0A840IXG4</accession>
<dbReference type="InterPro" id="IPR036390">
    <property type="entry name" value="WH_DNA-bd_sf"/>
</dbReference>
<keyword evidence="3" id="KW-0804">Transcription</keyword>
<sequence>MSSSDVPALRSGLAVLQLLAAHAGPVSAATVARDLQLPRSTTYHLLNELTAAGFVVHLPTERRYGLGIAAFELGSAYLRHDPLERLAGPLLRKLVDRVGHTAHLGVLHGNESLYLIKERPARPETLVTDVGVRLPGQLTASGRAILRHLPAAHVRALFPAAGSFVRRTGRGPDSLAALRRTLAAEQRLGWSVEDGHVTDGFASVAAAVFDHGTRPMASISVTLRHVCPDDGPCDERFPEFAAAVAETAAELTGRIGGAGP</sequence>
<feature type="domain" description="HTH iclR-type" evidence="5">
    <location>
        <begin position="6"/>
        <end position="68"/>
    </location>
</feature>
<evidence type="ECO:0000259" key="5">
    <source>
        <dbReference type="PROSITE" id="PS51077"/>
    </source>
</evidence>
<proteinExistence type="predicted"/>
<feature type="chain" id="PRO_5032933618" evidence="4">
    <location>
        <begin position="29"/>
        <end position="260"/>
    </location>
</feature>
<dbReference type="InterPro" id="IPR029016">
    <property type="entry name" value="GAF-like_dom_sf"/>
</dbReference>
<dbReference type="AlphaFoldDB" id="A0A840IXG4"/>
<evidence type="ECO:0000313" key="8">
    <source>
        <dbReference type="Proteomes" id="UP000581769"/>
    </source>
</evidence>
<evidence type="ECO:0000256" key="3">
    <source>
        <dbReference type="ARBA" id="ARBA00023163"/>
    </source>
</evidence>
<dbReference type="PANTHER" id="PTHR30136:SF24">
    <property type="entry name" value="HTH-TYPE TRANSCRIPTIONAL REPRESSOR ALLR"/>
    <property type="match status" value="1"/>
</dbReference>
<dbReference type="EMBL" id="JACHMG010000001">
    <property type="protein sequence ID" value="MBB4685902.1"/>
    <property type="molecule type" value="Genomic_DNA"/>
</dbReference>
<dbReference type="Proteomes" id="UP000581769">
    <property type="component" value="Unassembled WGS sequence"/>
</dbReference>
<dbReference type="Pfam" id="PF01614">
    <property type="entry name" value="IclR_C"/>
    <property type="match status" value="1"/>
</dbReference>
<reference evidence="7 8" key="1">
    <citation type="submission" date="2020-08" db="EMBL/GenBank/DDBJ databases">
        <title>Sequencing the genomes of 1000 actinobacteria strains.</title>
        <authorList>
            <person name="Klenk H.-P."/>
        </authorList>
    </citation>
    <scope>NUCLEOTIDE SEQUENCE [LARGE SCALE GENOMIC DNA]</scope>
    <source>
        <strain evidence="7 8">DSM 45859</strain>
    </source>
</reference>
<dbReference type="GO" id="GO:0003700">
    <property type="term" value="F:DNA-binding transcription factor activity"/>
    <property type="evidence" value="ECO:0007669"/>
    <property type="project" value="TreeGrafter"/>
</dbReference>
<dbReference type="SUPFAM" id="SSF46785">
    <property type="entry name" value="Winged helix' DNA-binding domain"/>
    <property type="match status" value="1"/>
</dbReference>
<keyword evidence="4" id="KW-0732">Signal</keyword>
<dbReference type="SUPFAM" id="SSF55781">
    <property type="entry name" value="GAF domain-like"/>
    <property type="match status" value="1"/>
</dbReference>
<dbReference type="GO" id="GO:0003677">
    <property type="term" value="F:DNA binding"/>
    <property type="evidence" value="ECO:0007669"/>
    <property type="project" value="UniProtKB-KW"/>
</dbReference>
<feature type="domain" description="IclR-ED" evidence="6">
    <location>
        <begin position="69"/>
        <end position="257"/>
    </location>
</feature>